<keyword evidence="5" id="KW-0819">tRNA processing</keyword>
<keyword evidence="9" id="KW-0378">Hydrolase</keyword>
<dbReference type="InterPro" id="IPR001279">
    <property type="entry name" value="Metallo-B-lactamas"/>
</dbReference>
<dbReference type="Gene3D" id="3.60.15.10">
    <property type="entry name" value="Ribonuclease Z/Hydroxyacylglutathione hydrolase-like"/>
    <property type="match status" value="2"/>
</dbReference>
<evidence type="ECO:0000313" key="12">
    <source>
        <dbReference type="EMBL" id="CAD7246311.1"/>
    </source>
</evidence>
<evidence type="ECO:0000256" key="7">
    <source>
        <dbReference type="ARBA" id="ARBA00022723"/>
    </source>
</evidence>
<protein>
    <recommendedName>
        <fullName evidence="4">ribonuclease Z</fullName>
        <ecNumber evidence="4">3.1.26.11</ecNumber>
    </recommendedName>
</protein>
<dbReference type="EMBL" id="CAJPEV010001096">
    <property type="protein sequence ID" value="CAG0890701.1"/>
    <property type="molecule type" value="Genomic_DNA"/>
</dbReference>
<evidence type="ECO:0000256" key="1">
    <source>
        <dbReference type="ARBA" id="ARBA00000402"/>
    </source>
</evidence>
<dbReference type="GO" id="GO:0046872">
    <property type="term" value="F:metal ion binding"/>
    <property type="evidence" value="ECO:0007669"/>
    <property type="project" value="UniProtKB-KW"/>
</dbReference>
<dbReference type="GO" id="GO:1990180">
    <property type="term" value="P:mitochondrial tRNA 3'-end processing"/>
    <property type="evidence" value="ECO:0007669"/>
    <property type="project" value="TreeGrafter"/>
</dbReference>
<evidence type="ECO:0000256" key="3">
    <source>
        <dbReference type="ARBA" id="ARBA00007823"/>
    </source>
</evidence>
<proteinExistence type="inferred from homology"/>
<keyword evidence="10" id="KW-0862">Zinc</keyword>
<dbReference type="SUPFAM" id="SSF56281">
    <property type="entry name" value="Metallo-hydrolase/oxidoreductase"/>
    <property type="match status" value="1"/>
</dbReference>
<evidence type="ECO:0000256" key="9">
    <source>
        <dbReference type="ARBA" id="ARBA00022801"/>
    </source>
</evidence>
<evidence type="ECO:0000256" key="4">
    <source>
        <dbReference type="ARBA" id="ARBA00012477"/>
    </source>
</evidence>
<dbReference type="AlphaFoldDB" id="A0A7R8XAI9"/>
<feature type="domain" description="Metallo-beta-lactamase" evidence="11">
    <location>
        <begin position="86"/>
        <end position="163"/>
    </location>
</feature>
<sequence>CALPSKYRNVSSILVQTRNFNYLLDCGKDSLYQINRIYGSFEVIKALNFIFISHSNADHLGLFQEFVLKFDFGLTLSVCGVLYCIDSCGVKVDTGDFTLAYSGDTKFDNFFVNLSMGCDLVIHESTFDDSLVERAKSTKHSTVNDALQIWKLSGAKKLVLTHFSQRYKTFFFR</sequence>
<dbReference type="PANTHER" id="PTHR12553:SF49">
    <property type="entry name" value="ZINC PHOSPHODIESTERASE ELAC PROTEIN 2"/>
    <property type="match status" value="1"/>
</dbReference>
<evidence type="ECO:0000256" key="10">
    <source>
        <dbReference type="ARBA" id="ARBA00022833"/>
    </source>
</evidence>
<keyword evidence="6" id="KW-0540">Nuclease</keyword>
<evidence type="ECO:0000259" key="11">
    <source>
        <dbReference type="Pfam" id="PF12706"/>
    </source>
</evidence>
<gene>
    <name evidence="12" type="ORF">DSTB1V02_LOCUS6162</name>
</gene>
<dbReference type="EMBL" id="LR900613">
    <property type="protein sequence ID" value="CAD7246311.1"/>
    <property type="molecule type" value="Genomic_DNA"/>
</dbReference>
<dbReference type="InterPro" id="IPR047151">
    <property type="entry name" value="RNZ2-like"/>
</dbReference>
<dbReference type="PANTHER" id="PTHR12553">
    <property type="entry name" value="ZINC PHOSPHODIESTERASE ELAC PROTEIN 2"/>
    <property type="match status" value="1"/>
</dbReference>
<keyword evidence="8" id="KW-0255">Endonuclease</keyword>
<evidence type="ECO:0000313" key="13">
    <source>
        <dbReference type="Proteomes" id="UP000677054"/>
    </source>
</evidence>
<evidence type="ECO:0000256" key="8">
    <source>
        <dbReference type="ARBA" id="ARBA00022759"/>
    </source>
</evidence>
<name>A0A7R8XAI9_9CRUS</name>
<dbReference type="EC" id="3.1.26.11" evidence="4"/>
<dbReference type="GO" id="GO:0005739">
    <property type="term" value="C:mitochondrion"/>
    <property type="evidence" value="ECO:0007669"/>
    <property type="project" value="TreeGrafter"/>
</dbReference>
<dbReference type="Pfam" id="PF23023">
    <property type="entry name" value="Anti-Pycsar_Apyc1"/>
    <property type="match status" value="1"/>
</dbReference>
<keyword evidence="7" id="KW-0479">Metal-binding</keyword>
<dbReference type="GO" id="GO:0042781">
    <property type="term" value="F:3'-tRNA processing endoribonuclease activity"/>
    <property type="evidence" value="ECO:0007669"/>
    <property type="project" value="UniProtKB-EC"/>
</dbReference>
<dbReference type="OrthoDB" id="527344at2759"/>
<feature type="non-terminal residue" evidence="12">
    <location>
        <position position="1"/>
    </location>
</feature>
<organism evidence="12">
    <name type="scientific">Darwinula stevensoni</name>
    <dbReference type="NCBI Taxonomy" id="69355"/>
    <lineage>
        <taxon>Eukaryota</taxon>
        <taxon>Metazoa</taxon>
        <taxon>Ecdysozoa</taxon>
        <taxon>Arthropoda</taxon>
        <taxon>Crustacea</taxon>
        <taxon>Oligostraca</taxon>
        <taxon>Ostracoda</taxon>
        <taxon>Podocopa</taxon>
        <taxon>Podocopida</taxon>
        <taxon>Darwinulocopina</taxon>
        <taxon>Darwinuloidea</taxon>
        <taxon>Darwinulidae</taxon>
        <taxon>Darwinula</taxon>
    </lineage>
</organism>
<accession>A0A7R8XAI9</accession>
<keyword evidence="13" id="KW-1185">Reference proteome</keyword>
<comment type="cofactor">
    <cofactor evidence="2">
        <name>Zn(2+)</name>
        <dbReference type="ChEBI" id="CHEBI:29105"/>
    </cofactor>
</comment>
<comment type="catalytic activity">
    <reaction evidence="1">
        <text>Endonucleolytic cleavage of RNA, removing extra 3' nucleotides from tRNA precursor, generating 3' termini of tRNAs. A 3'-hydroxy group is left at the tRNA terminus and a 5'-phosphoryl group is left at the trailer molecule.</text>
        <dbReference type="EC" id="3.1.26.11"/>
    </reaction>
</comment>
<dbReference type="InterPro" id="IPR036866">
    <property type="entry name" value="RibonucZ/Hydroxyglut_hydro"/>
</dbReference>
<feature type="non-terminal residue" evidence="12">
    <location>
        <position position="173"/>
    </location>
</feature>
<dbReference type="Pfam" id="PF12706">
    <property type="entry name" value="Lactamase_B_2"/>
    <property type="match status" value="1"/>
</dbReference>
<evidence type="ECO:0000256" key="6">
    <source>
        <dbReference type="ARBA" id="ARBA00022722"/>
    </source>
</evidence>
<evidence type="ECO:0000256" key="2">
    <source>
        <dbReference type="ARBA" id="ARBA00001947"/>
    </source>
</evidence>
<dbReference type="Proteomes" id="UP000677054">
    <property type="component" value="Unassembled WGS sequence"/>
</dbReference>
<evidence type="ECO:0000256" key="5">
    <source>
        <dbReference type="ARBA" id="ARBA00022694"/>
    </source>
</evidence>
<reference evidence="12" key="1">
    <citation type="submission" date="2020-11" db="EMBL/GenBank/DDBJ databases">
        <authorList>
            <person name="Tran Van P."/>
        </authorList>
    </citation>
    <scope>NUCLEOTIDE SEQUENCE</scope>
</reference>
<comment type="similarity">
    <text evidence="3">Belongs to the RNase Z family.</text>
</comment>